<dbReference type="SUPFAM" id="SSF63411">
    <property type="entry name" value="LuxS/MPP-like metallohydrolase"/>
    <property type="match status" value="4"/>
</dbReference>
<evidence type="ECO:0000259" key="13">
    <source>
        <dbReference type="Pfam" id="PF22456"/>
    </source>
</evidence>
<keyword evidence="3" id="KW-0645">Protease</keyword>
<dbReference type="Gene3D" id="3.30.830.10">
    <property type="entry name" value="Metalloenzyme, LuxS/M16 peptidase-like"/>
    <property type="match status" value="4"/>
</dbReference>
<feature type="compositionally biased region" description="Basic and acidic residues" evidence="9">
    <location>
        <begin position="208"/>
        <end position="217"/>
    </location>
</feature>
<dbReference type="FunFam" id="3.30.830.10:FF:000012">
    <property type="entry name" value="Protease 3"/>
    <property type="match status" value="1"/>
</dbReference>
<evidence type="ECO:0000313" key="14">
    <source>
        <dbReference type="EMBL" id="TEB26530.1"/>
    </source>
</evidence>
<dbReference type="Proteomes" id="UP000298030">
    <property type="component" value="Unassembled WGS sequence"/>
</dbReference>
<dbReference type="GO" id="GO:0046872">
    <property type="term" value="F:metal ion binding"/>
    <property type="evidence" value="ECO:0007669"/>
    <property type="project" value="UniProtKB-KW"/>
</dbReference>
<accession>A0A4Y7SXF0</accession>
<dbReference type="AlphaFoldDB" id="A0A4Y7SXF0"/>
<dbReference type="PANTHER" id="PTHR43690">
    <property type="entry name" value="NARDILYSIN"/>
    <property type="match status" value="1"/>
</dbReference>
<dbReference type="FunFam" id="3.30.830.10:FF:000003">
    <property type="entry name" value="Insulin-degrading enzyme"/>
    <property type="match status" value="1"/>
</dbReference>
<dbReference type="InterPro" id="IPR011249">
    <property type="entry name" value="Metalloenz_LuxS/M16"/>
</dbReference>
<dbReference type="Pfam" id="PF22456">
    <property type="entry name" value="PqqF-like_C_4"/>
    <property type="match status" value="1"/>
</dbReference>
<feature type="domain" description="Peptidase M16 C-terminal" evidence="11">
    <location>
        <begin position="258"/>
        <end position="425"/>
    </location>
</feature>
<dbReference type="InterPro" id="IPR054734">
    <property type="entry name" value="PqqF-like_C_4"/>
</dbReference>
<keyword evidence="6" id="KW-0862">Zinc</keyword>
<feature type="region of interest" description="Disordered" evidence="9">
    <location>
        <begin position="208"/>
        <end position="252"/>
    </location>
</feature>
<dbReference type="GO" id="GO:0051603">
    <property type="term" value="P:proteolysis involved in protein catabolic process"/>
    <property type="evidence" value="ECO:0007669"/>
    <property type="project" value="TreeGrafter"/>
</dbReference>
<evidence type="ECO:0000256" key="5">
    <source>
        <dbReference type="ARBA" id="ARBA00022801"/>
    </source>
</evidence>
<dbReference type="InterPro" id="IPR032632">
    <property type="entry name" value="Peptidase_M16_M"/>
</dbReference>
<evidence type="ECO:0000259" key="11">
    <source>
        <dbReference type="Pfam" id="PF05193"/>
    </source>
</evidence>
<evidence type="ECO:0000256" key="8">
    <source>
        <dbReference type="RuleBase" id="RU004447"/>
    </source>
</evidence>
<dbReference type="Pfam" id="PF00675">
    <property type="entry name" value="Peptidase_M16"/>
    <property type="match status" value="1"/>
</dbReference>
<dbReference type="STRING" id="71717.A0A4Y7SXF0"/>
<dbReference type="FunFam" id="3.30.830.10:FF:000005">
    <property type="entry name" value="nardilysin isoform X1"/>
    <property type="match status" value="1"/>
</dbReference>
<evidence type="ECO:0000256" key="7">
    <source>
        <dbReference type="ARBA" id="ARBA00023049"/>
    </source>
</evidence>
<keyword evidence="7" id="KW-0482">Metalloprotease</keyword>
<evidence type="ECO:0000313" key="15">
    <source>
        <dbReference type="Proteomes" id="UP000298030"/>
    </source>
</evidence>
<dbReference type="PROSITE" id="PS00143">
    <property type="entry name" value="INSULINASE"/>
    <property type="match status" value="1"/>
</dbReference>
<dbReference type="PANTHER" id="PTHR43690:SF18">
    <property type="entry name" value="INSULIN-DEGRADING ENZYME-RELATED"/>
    <property type="match status" value="1"/>
</dbReference>
<dbReference type="GO" id="GO:0043171">
    <property type="term" value="P:peptide catabolic process"/>
    <property type="evidence" value="ECO:0007669"/>
    <property type="project" value="TreeGrafter"/>
</dbReference>
<comment type="cofactor">
    <cofactor evidence="1">
        <name>Zn(2+)</name>
        <dbReference type="ChEBI" id="CHEBI:29105"/>
    </cofactor>
</comment>
<feature type="domain" description="Peptidase M16 N-terminal" evidence="10">
    <location>
        <begin position="49"/>
        <end position="184"/>
    </location>
</feature>
<protein>
    <submittedName>
        <fullName evidence="14">Insulin-degrading enzyme</fullName>
    </submittedName>
</protein>
<proteinExistence type="inferred from homology"/>
<dbReference type="InterPro" id="IPR011765">
    <property type="entry name" value="Pept_M16_N"/>
</dbReference>
<dbReference type="EMBL" id="QPFP01000047">
    <property type="protein sequence ID" value="TEB26530.1"/>
    <property type="molecule type" value="Genomic_DNA"/>
</dbReference>
<organism evidence="14 15">
    <name type="scientific">Coprinellus micaceus</name>
    <name type="common">Glistening ink-cap mushroom</name>
    <name type="synonym">Coprinus micaceus</name>
    <dbReference type="NCBI Taxonomy" id="71717"/>
    <lineage>
        <taxon>Eukaryota</taxon>
        <taxon>Fungi</taxon>
        <taxon>Dikarya</taxon>
        <taxon>Basidiomycota</taxon>
        <taxon>Agaricomycotina</taxon>
        <taxon>Agaricomycetes</taxon>
        <taxon>Agaricomycetidae</taxon>
        <taxon>Agaricales</taxon>
        <taxon>Agaricineae</taxon>
        <taxon>Psathyrellaceae</taxon>
        <taxon>Coprinellus</taxon>
    </lineage>
</organism>
<comment type="similarity">
    <text evidence="2 8">Belongs to the peptidase M16 family.</text>
</comment>
<evidence type="ECO:0000256" key="2">
    <source>
        <dbReference type="ARBA" id="ARBA00007261"/>
    </source>
</evidence>
<sequence>MAQARPQWRKGAQDNGTPAFSVFEGSIKKSEKDDRDYRLIQLANGLKAMIIHDPTADKAAASLDVAVGHLYDPVDMPGLAHFCEHLLFMGTERFPKENEYSEYLSKNNGHSNAYTSTSNTNYYFNVATPALAGALERFSGFFHSPLFSPSCTSRELNAVDSEHKKNHQVDMWRIFQLNKYLSKPGHVWSKFGSGNRDSLTQAARDLKAKGKLVEGKQSRPASIAPSPIPSRIPSPAPSTASSSVSDAEADGGAIGRETRRRLVEWWEKEYCASRMNLCVIGKESLDELSVLVSKLFSPIRNRGQDPVPMINDHPFGEKEKNTLVSVQTVMGFHALEISFPLEYQPPHYRTKPASFLAHLIGHEGPGSLHSYLKNKHWVTSLSSGPQNLARGFAMFKVTIHLTEEGFKNHRSVTLAAFHYLALLRSAHFEGYHQHERVLLSKLRFRFQEKRRPDDYATWVSEHLSWELPPDLLIAGPQLTWDWAADGSDVKRLHEYLDSFRPTEGRVVLMAKKEEHEKLDANQRWQQEPVYGTGFSVKTFDEGFVKEANAPNPLPELYLPGPNEFVPTNLDVEKRDVSEFSKRPHLIRQTPLSTLWHKKDDRFWVPKASVMIDIRTPLANTSARASVLTRLYADLVNDSLTEFSYDADLAGLSYTLFSHSNGLYMTMNGYNDKMAVLVQDILEKLKNTPINENRLASMKEQAQREWRNFFLGQSYTLSDYYARYIMTETQWTIEEKLKELPNITAKDVEEQAKILLQGVNIRMLVAGNIYKDEAIKIADIAEQGLTPADTVDHLNDKALLIPEGTDNIWAAPILNPNQANSAITYFLRFGPITDQRLRVLGSLLVQILNEPAFNILRTREQLGYIVSCTNWSLPGSAEKGIRIVVQSEKMPSYLEERVEAFLDEMKMKLQGMPAEEFQEQKNSLQKKWLEADKNLKDEVSRFISHINSGHWDFLRNENDAKALEDVTKDEVLSLFLSKVHQSSSSRGKLSVHMISQKVHSKHVSPKAAEAFVSEVATRIPGVDTQAWRAELDEKPLLQDFADYWNGKIGNSNAGKTVLELLPEIVKVHPAEGESQHYSKPSAKYIEDLAQFKGTLQPSVDPGPMVDWNDLPISRF</sequence>
<keyword evidence="4" id="KW-0479">Metal-binding</keyword>
<dbReference type="InterPro" id="IPR050626">
    <property type="entry name" value="Peptidase_M16"/>
</dbReference>
<dbReference type="GO" id="GO:0005829">
    <property type="term" value="C:cytosol"/>
    <property type="evidence" value="ECO:0007669"/>
    <property type="project" value="TreeGrafter"/>
</dbReference>
<dbReference type="GO" id="GO:0004222">
    <property type="term" value="F:metalloendopeptidase activity"/>
    <property type="evidence" value="ECO:0007669"/>
    <property type="project" value="InterPro"/>
</dbReference>
<feature type="domain" description="Coenzyme PQQ synthesis protein F-like C-terminal lobe" evidence="13">
    <location>
        <begin position="842"/>
        <end position="941"/>
    </location>
</feature>
<dbReference type="Pfam" id="PF05193">
    <property type="entry name" value="Peptidase_M16_C"/>
    <property type="match status" value="1"/>
</dbReference>
<feature type="compositionally biased region" description="Pro residues" evidence="9">
    <location>
        <begin position="226"/>
        <end position="236"/>
    </location>
</feature>
<evidence type="ECO:0000259" key="10">
    <source>
        <dbReference type="Pfam" id="PF00675"/>
    </source>
</evidence>
<dbReference type="GO" id="GO:0005739">
    <property type="term" value="C:mitochondrion"/>
    <property type="evidence" value="ECO:0007669"/>
    <property type="project" value="TreeGrafter"/>
</dbReference>
<dbReference type="InterPro" id="IPR007863">
    <property type="entry name" value="Peptidase_M16_C"/>
</dbReference>
<keyword evidence="5" id="KW-0378">Hydrolase</keyword>
<dbReference type="OrthoDB" id="952271at2759"/>
<reference evidence="14 15" key="1">
    <citation type="journal article" date="2019" name="Nat. Ecol. Evol.">
        <title>Megaphylogeny resolves global patterns of mushroom evolution.</title>
        <authorList>
            <person name="Varga T."/>
            <person name="Krizsan K."/>
            <person name="Foldi C."/>
            <person name="Dima B."/>
            <person name="Sanchez-Garcia M."/>
            <person name="Sanchez-Ramirez S."/>
            <person name="Szollosi G.J."/>
            <person name="Szarkandi J.G."/>
            <person name="Papp V."/>
            <person name="Albert L."/>
            <person name="Andreopoulos W."/>
            <person name="Angelini C."/>
            <person name="Antonin V."/>
            <person name="Barry K.W."/>
            <person name="Bougher N.L."/>
            <person name="Buchanan P."/>
            <person name="Buyck B."/>
            <person name="Bense V."/>
            <person name="Catcheside P."/>
            <person name="Chovatia M."/>
            <person name="Cooper J."/>
            <person name="Damon W."/>
            <person name="Desjardin D."/>
            <person name="Finy P."/>
            <person name="Geml J."/>
            <person name="Haridas S."/>
            <person name="Hughes K."/>
            <person name="Justo A."/>
            <person name="Karasinski D."/>
            <person name="Kautmanova I."/>
            <person name="Kiss B."/>
            <person name="Kocsube S."/>
            <person name="Kotiranta H."/>
            <person name="LaButti K.M."/>
            <person name="Lechner B.E."/>
            <person name="Liimatainen K."/>
            <person name="Lipzen A."/>
            <person name="Lukacs Z."/>
            <person name="Mihaltcheva S."/>
            <person name="Morgado L.N."/>
            <person name="Niskanen T."/>
            <person name="Noordeloos M.E."/>
            <person name="Ohm R.A."/>
            <person name="Ortiz-Santana B."/>
            <person name="Ovrebo C."/>
            <person name="Racz N."/>
            <person name="Riley R."/>
            <person name="Savchenko A."/>
            <person name="Shiryaev A."/>
            <person name="Soop K."/>
            <person name="Spirin V."/>
            <person name="Szebenyi C."/>
            <person name="Tomsovsky M."/>
            <person name="Tulloss R.E."/>
            <person name="Uehling J."/>
            <person name="Grigoriev I.V."/>
            <person name="Vagvolgyi C."/>
            <person name="Papp T."/>
            <person name="Martin F.M."/>
            <person name="Miettinen O."/>
            <person name="Hibbett D.S."/>
            <person name="Nagy L.G."/>
        </authorList>
    </citation>
    <scope>NUCLEOTIDE SEQUENCE [LARGE SCALE GENOMIC DNA]</scope>
    <source>
        <strain evidence="14 15">FP101781</strain>
    </source>
</reference>
<dbReference type="InterPro" id="IPR001431">
    <property type="entry name" value="Pept_M16_Zn_BS"/>
</dbReference>
<gene>
    <name evidence="14" type="ORF">FA13DRAFT_1737184</name>
</gene>
<evidence type="ECO:0000256" key="9">
    <source>
        <dbReference type="SAM" id="MobiDB-lite"/>
    </source>
</evidence>
<evidence type="ECO:0000256" key="3">
    <source>
        <dbReference type="ARBA" id="ARBA00022670"/>
    </source>
</evidence>
<keyword evidence="15" id="KW-1185">Reference proteome</keyword>
<feature type="domain" description="Peptidase M16 middle/third" evidence="12">
    <location>
        <begin position="444"/>
        <end position="738"/>
    </location>
</feature>
<evidence type="ECO:0000256" key="6">
    <source>
        <dbReference type="ARBA" id="ARBA00022833"/>
    </source>
</evidence>
<comment type="caution">
    <text evidence="14">The sequence shown here is derived from an EMBL/GenBank/DDBJ whole genome shotgun (WGS) entry which is preliminary data.</text>
</comment>
<evidence type="ECO:0000256" key="4">
    <source>
        <dbReference type="ARBA" id="ARBA00022723"/>
    </source>
</evidence>
<dbReference type="Pfam" id="PF16187">
    <property type="entry name" value="Peptidase_M16_M"/>
    <property type="match status" value="1"/>
</dbReference>
<evidence type="ECO:0000259" key="12">
    <source>
        <dbReference type="Pfam" id="PF16187"/>
    </source>
</evidence>
<name>A0A4Y7SXF0_COPMI</name>
<evidence type="ECO:0000256" key="1">
    <source>
        <dbReference type="ARBA" id="ARBA00001947"/>
    </source>
</evidence>